<evidence type="ECO:0000256" key="1">
    <source>
        <dbReference type="SAM" id="MobiDB-lite"/>
    </source>
</evidence>
<comment type="caution">
    <text evidence="4">The sequence shown here is derived from an EMBL/GenBank/DDBJ whole genome shotgun (WGS) entry which is preliminary data.</text>
</comment>
<name>A0A3A6T685_9GAMM</name>
<dbReference type="OrthoDB" id="256673at2"/>
<proteinExistence type="predicted"/>
<feature type="region of interest" description="Disordered" evidence="1">
    <location>
        <begin position="49"/>
        <end position="73"/>
    </location>
</feature>
<dbReference type="Gene3D" id="1.10.390.20">
    <property type="match status" value="1"/>
</dbReference>
<protein>
    <submittedName>
        <fullName evidence="4">DUF1570 domain-containing protein</fullName>
    </submittedName>
</protein>
<feature type="domain" description="Peptidase MA-like" evidence="3">
    <location>
        <begin position="235"/>
        <end position="379"/>
    </location>
</feature>
<evidence type="ECO:0000313" key="4">
    <source>
        <dbReference type="EMBL" id="RJY04921.1"/>
    </source>
</evidence>
<dbReference type="InterPro" id="IPR039568">
    <property type="entry name" value="Peptidase_MA-like_dom"/>
</dbReference>
<accession>A0A3A6T685</accession>
<evidence type="ECO:0000259" key="3">
    <source>
        <dbReference type="Pfam" id="PF13485"/>
    </source>
</evidence>
<feature type="compositionally biased region" description="Low complexity" evidence="1">
    <location>
        <begin position="54"/>
        <end position="67"/>
    </location>
</feature>
<keyword evidence="5" id="KW-1185">Reference proteome</keyword>
<sequence>MERKFSRYLLFVISVFIIALWVDHYQGKWLNNYITHWLKNVVNFFEESDDNPQSKSSGSASNKAAGNTHDRPALIKPNIQPEYVNELHNTTCSNAVITDKQMAERTNKQKNNLIFSWEDDNGVTHFSDTLYGSNGKSQVHEQYRIELKPFELSIVSKKTLPINFKRDITVGIKKIYEIISSYIDKKYIKPVNVNLQFSHSKRAYQAIQHKKAPGLGASQGFYSGKHNLAMVWYKNAEQAKQTALHESAHVINSGLFGSTPRWLNEGLAEYFETVKIMGLAAKISPLDWKNDASVKRISLSTLLNGTNQHWSGKNQSIMYSASHSFVHFLMSTPKGKKLIKNIFQHLAQTRCATSNIKQFFKKYPRGIKGLERDWHNWMQKGKYRTQSF</sequence>
<feature type="transmembrane region" description="Helical" evidence="2">
    <location>
        <begin position="5"/>
        <end position="22"/>
    </location>
</feature>
<reference evidence="4 5" key="1">
    <citation type="submission" date="2018-09" db="EMBL/GenBank/DDBJ databases">
        <title>Phylogeny of the Shewanellaceae, and recommendation for two new genera, Pseudoshewanella and Parashewanella.</title>
        <authorList>
            <person name="Wang G."/>
        </authorList>
    </citation>
    <scope>NUCLEOTIDE SEQUENCE [LARGE SCALE GENOMIC DNA]</scope>
    <source>
        <strain evidence="4 5">KCTC 22492</strain>
    </source>
</reference>
<dbReference type="AlphaFoldDB" id="A0A3A6T685"/>
<keyword evidence="2" id="KW-0472">Membrane</keyword>
<dbReference type="EMBL" id="QYYH01000202">
    <property type="protein sequence ID" value="RJY04921.1"/>
    <property type="molecule type" value="Genomic_DNA"/>
</dbReference>
<dbReference type="Proteomes" id="UP000273022">
    <property type="component" value="Unassembled WGS sequence"/>
</dbReference>
<dbReference type="Pfam" id="PF13485">
    <property type="entry name" value="Peptidase_MA_2"/>
    <property type="match status" value="1"/>
</dbReference>
<keyword evidence="2" id="KW-0812">Transmembrane</keyword>
<evidence type="ECO:0000256" key="2">
    <source>
        <dbReference type="SAM" id="Phobius"/>
    </source>
</evidence>
<dbReference type="RefSeq" id="WP_121855148.1">
    <property type="nucleotide sequence ID" value="NZ_JAKILH010000209.1"/>
</dbReference>
<gene>
    <name evidence="4" type="ORF">D5R81_18955</name>
</gene>
<organism evidence="4 5">
    <name type="scientific">Parashewanella spongiae</name>
    <dbReference type="NCBI Taxonomy" id="342950"/>
    <lineage>
        <taxon>Bacteria</taxon>
        <taxon>Pseudomonadati</taxon>
        <taxon>Pseudomonadota</taxon>
        <taxon>Gammaproteobacteria</taxon>
        <taxon>Alteromonadales</taxon>
        <taxon>Shewanellaceae</taxon>
        <taxon>Parashewanella</taxon>
    </lineage>
</organism>
<keyword evidence="2" id="KW-1133">Transmembrane helix</keyword>
<evidence type="ECO:0000313" key="5">
    <source>
        <dbReference type="Proteomes" id="UP000273022"/>
    </source>
</evidence>